<dbReference type="Proteomes" id="UP000054709">
    <property type="component" value="Unassembled WGS sequence"/>
</dbReference>
<organism evidence="1 2">
    <name type="scientific">Paenibacillus etheri</name>
    <dbReference type="NCBI Taxonomy" id="1306852"/>
    <lineage>
        <taxon>Bacteria</taxon>
        <taxon>Bacillati</taxon>
        <taxon>Bacillota</taxon>
        <taxon>Bacilli</taxon>
        <taxon>Bacillales</taxon>
        <taxon>Paenibacillaceae</taxon>
        <taxon>Paenibacillus</taxon>
    </lineage>
</organism>
<name>A0A0W1B3W1_9BACL</name>
<reference evidence="1 2" key="1">
    <citation type="journal article" date="2015" name="Int. Biodeterior. Biodegradation">
        <title>Physiological and genetic screening methods for the isolation of methyl tert-butyl ether-degrading bacteria for bioremediation purposes.</title>
        <authorList>
            <person name="Guisado I.M."/>
            <person name="Purswani J."/>
            <person name="Gonzalez Lopez J."/>
            <person name="Pozo C."/>
        </authorList>
    </citation>
    <scope>NUCLEOTIDE SEQUENCE [LARGE SCALE GENOMIC DNA]</scope>
    <source>
        <strain evidence="1 2">SH7</strain>
    </source>
</reference>
<proteinExistence type="predicted"/>
<gene>
    <name evidence="1" type="ORF">UQ64_05545</name>
</gene>
<evidence type="ECO:0000313" key="2">
    <source>
        <dbReference type="Proteomes" id="UP000054709"/>
    </source>
</evidence>
<protein>
    <submittedName>
        <fullName evidence="1">Uncharacterized protein</fullName>
    </submittedName>
</protein>
<dbReference type="OrthoDB" id="2607182at2"/>
<keyword evidence="2" id="KW-1185">Reference proteome</keyword>
<evidence type="ECO:0000313" key="1">
    <source>
        <dbReference type="EMBL" id="KTD88249.1"/>
    </source>
</evidence>
<accession>A0A0W1B3W1</accession>
<comment type="caution">
    <text evidence="1">The sequence shown here is derived from an EMBL/GenBank/DDBJ whole genome shotgun (WGS) entry which is preliminary data.</text>
</comment>
<dbReference type="EMBL" id="LCZJ02000014">
    <property type="protein sequence ID" value="KTD88249.1"/>
    <property type="molecule type" value="Genomic_DNA"/>
</dbReference>
<sequence length="149" mass="16040">MTRKIQAYFRTENEAEGAKIALISYKVDGLVVWPLTDPIGEDRRILFPIAPLSNTTLAAGTVGTLGTGSTPAAGVMLAPGVAASETRDEPETHYSVDEDQVSADVADGELEDGDLSELRYVMDLSVAEENYNEVVETLRGKGAFVEQFD</sequence>
<dbReference type="AlphaFoldDB" id="A0A0W1B3W1"/>
<dbReference type="RefSeq" id="WP_060621912.1">
    <property type="nucleotide sequence ID" value="NZ_LCZJ02000014.1"/>
</dbReference>